<dbReference type="Pfam" id="PF04577">
    <property type="entry name" value="Glyco_transf_61"/>
    <property type="match status" value="1"/>
</dbReference>
<dbReference type="OrthoDB" id="7843421at2"/>
<reference evidence="2 3" key="1">
    <citation type="submission" date="2017-08" db="EMBL/GenBank/DDBJ databases">
        <title>Draft Genome Sequence of Loktanella cinnabarina Strain XM1, Isolated from Coastal Surface Water.</title>
        <authorList>
            <person name="Ma R."/>
            <person name="Wang J."/>
            <person name="Wang Q."/>
            <person name="Ma Z."/>
            <person name="Li J."/>
            <person name="Chen L."/>
        </authorList>
    </citation>
    <scope>NUCLEOTIDE SEQUENCE [LARGE SCALE GENOMIC DNA]</scope>
    <source>
        <strain evidence="2 3">XM1</strain>
    </source>
</reference>
<name>A0A2G1MKH4_9RHOB</name>
<proteinExistence type="predicted"/>
<keyword evidence="3" id="KW-1185">Reference proteome</keyword>
<evidence type="ECO:0000259" key="1">
    <source>
        <dbReference type="Pfam" id="PF04577"/>
    </source>
</evidence>
<accession>A0A2G1MKH4</accession>
<organism evidence="2 3">
    <name type="scientific">Limimaricola cinnabarinus</name>
    <dbReference type="NCBI Taxonomy" id="1125964"/>
    <lineage>
        <taxon>Bacteria</taxon>
        <taxon>Pseudomonadati</taxon>
        <taxon>Pseudomonadota</taxon>
        <taxon>Alphaproteobacteria</taxon>
        <taxon>Rhodobacterales</taxon>
        <taxon>Paracoccaceae</taxon>
        <taxon>Limimaricola</taxon>
    </lineage>
</organism>
<dbReference type="AlphaFoldDB" id="A0A2G1MKH4"/>
<comment type="caution">
    <text evidence="2">The sequence shown here is derived from an EMBL/GenBank/DDBJ whole genome shotgun (WGS) entry which is preliminary data.</text>
</comment>
<evidence type="ECO:0000313" key="3">
    <source>
        <dbReference type="Proteomes" id="UP000221860"/>
    </source>
</evidence>
<dbReference type="RefSeq" id="WP_099273631.1">
    <property type="nucleotide sequence ID" value="NZ_KZ304951.1"/>
</dbReference>
<sequence>MPDDTTRPPDLSASIAHRIRRLDRALVVPPPEGGPNRSVQRSGVLDEAGLPVEEAVTWRGDSPVTVPPALPDGPVDALAGRWLFLGPLFGHFGHFLAESISRLWALDALRGEIDGVLYVPKFQHRVQHVAETYRPFLKALGVDVPMRSLERPTRVERLHVPVQGFGMFGMIEGAPEFRAYMRRHAGRDIAPKGARKIYISRSALPPGRGSILGEARLEAWLEAEGYEVFHPQKHDHATQIAAYKAATHVIAVDCSPLHLLALVGNADQRVGIIARRPGGLGALFARQIRAFTGAQAVAVDALRRNWIEQTAKRPDRMSWGEVDFAQIGAALGEAGLVENGRGWTALDAAQVEAEIARLTPSTRSGLRPYEG</sequence>
<dbReference type="GO" id="GO:0016757">
    <property type="term" value="F:glycosyltransferase activity"/>
    <property type="evidence" value="ECO:0007669"/>
    <property type="project" value="InterPro"/>
</dbReference>
<dbReference type="EMBL" id="NQWH01000003">
    <property type="protein sequence ID" value="PHP29248.1"/>
    <property type="molecule type" value="Genomic_DNA"/>
</dbReference>
<protein>
    <recommendedName>
        <fullName evidence="1">Glycosyltransferase 61 catalytic domain-containing protein</fullName>
    </recommendedName>
</protein>
<feature type="domain" description="Glycosyltransferase 61 catalytic" evidence="1">
    <location>
        <begin position="92"/>
        <end position="258"/>
    </location>
</feature>
<gene>
    <name evidence="2" type="ORF">CJ301_01900</name>
</gene>
<dbReference type="Proteomes" id="UP000221860">
    <property type="component" value="Unassembled WGS sequence"/>
</dbReference>
<evidence type="ECO:0000313" key="2">
    <source>
        <dbReference type="EMBL" id="PHP29248.1"/>
    </source>
</evidence>
<dbReference type="InterPro" id="IPR049625">
    <property type="entry name" value="Glyco_transf_61_cat"/>
</dbReference>